<evidence type="ECO:0000313" key="6">
    <source>
        <dbReference type="EMBL" id="BCI53707.1"/>
    </source>
</evidence>
<evidence type="ECO:0000256" key="2">
    <source>
        <dbReference type="ARBA" id="ARBA00023015"/>
    </source>
</evidence>
<proteinExistence type="inferred from homology"/>
<gene>
    <name evidence="6" type="ORF">NIIDNTM18_29850</name>
</gene>
<keyword evidence="4" id="KW-0804">Transcription</keyword>
<dbReference type="InterPro" id="IPR005119">
    <property type="entry name" value="LysR_subst-bd"/>
</dbReference>
<accession>A0A6S6P8A2</accession>
<dbReference type="Pfam" id="PF03466">
    <property type="entry name" value="LysR_substrate"/>
    <property type="match status" value="1"/>
</dbReference>
<dbReference type="Gene3D" id="1.10.10.10">
    <property type="entry name" value="Winged helix-like DNA-binding domain superfamily/Winged helix DNA-binding domain"/>
    <property type="match status" value="1"/>
</dbReference>
<reference evidence="6 7" key="1">
    <citation type="submission" date="2020-07" db="EMBL/GenBank/DDBJ databases">
        <title>Complete genome sequence of Mycolicibacterium litorale like strain isolated from cardiac implantable electronic device infection.</title>
        <authorList>
            <person name="Fukano H."/>
            <person name="Miyama H."/>
            <person name="Hoshino Y."/>
        </authorList>
    </citation>
    <scope>NUCLEOTIDE SEQUENCE [LARGE SCALE GENOMIC DNA]</scope>
    <source>
        <strain evidence="6 7">NIIDNTM18</strain>
    </source>
</reference>
<evidence type="ECO:0000313" key="7">
    <source>
        <dbReference type="Proteomes" id="UP000515734"/>
    </source>
</evidence>
<dbReference type="InterPro" id="IPR000847">
    <property type="entry name" value="LysR_HTH_N"/>
</dbReference>
<sequence>MPSHRRGPLVRRCGEEGRARDSLTRELAHEPFGRPTTLLVTIRCYRCAGCARVWRQDLSNAAEPRAKLSRSALQWALKAIVCQHLTVTGVAEALAVSWNTANNAVLAEGQRVLIADPARFDGVRVIRQREIHRLHASAGSGASKRFRLVMSPRLGNYDVMPTLMDVWDSTRMRLLIELDRASSLSAAAAAIGISQPSASEHLRLLNSAAGEPVAERSGRSLVLTPAGQILARCASQALASLAAGESTLAARAGLRSGVLSVGASSVPGTYILPAVVASFIARCPDVAVRVSVGSTEAVMEWLHKGRITLAIICSESKLPGLRSESIGADEIVGICSPGAVDISSDGCVSLDQLKSRTLLVQEHGSSTRAQALRLHTADPGWGAVWEMGSIDAIKRVARQSTGIGFVSIYAITDERRRGELVDFTVSGVDWGQRDVRAVTLRNVVQAPADRYFQALLTEAIAKGSGT</sequence>
<evidence type="ECO:0000256" key="4">
    <source>
        <dbReference type="ARBA" id="ARBA00023163"/>
    </source>
</evidence>
<dbReference type="GO" id="GO:0003700">
    <property type="term" value="F:DNA-binding transcription factor activity"/>
    <property type="evidence" value="ECO:0007669"/>
    <property type="project" value="InterPro"/>
</dbReference>
<dbReference type="SUPFAM" id="SSF53850">
    <property type="entry name" value="Periplasmic binding protein-like II"/>
    <property type="match status" value="1"/>
</dbReference>
<dbReference type="InterPro" id="IPR036388">
    <property type="entry name" value="WH-like_DNA-bd_sf"/>
</dbReference>
<evidence type="ECO:0000256" key="3">
    <source>
        <dbReference type="ARBA" id="ARBA00023125"/>
    </source>
</evidence>
<name>A0A6S6P8A2_9MYCO</name>
<keyword evidence="3" id="KW-0238">DNA-binding</keyword>
<evidence type="ECO:0000259" key="5">
    <source>
        <dbReference type="PROSITE" id="PS50931"/>
    </source>
</evidence>
<dbReference type="PROSITE" id="PS50931">
    <property type="entry name" value="HTH_LYSR"/>
    <property type="match status" value="1"/>
</dbReference>
<protein>
    <recommendedName>
        <fullName evidence="5">HTH lysR-type domain-containing protein</fullName>
    </recommendedName>
</protein>
<dbReference type="GO" id="GO:0000976">
    <property type="term" value="F:transcription cis-regulatory region binding"/>
    <property type="evidence" value="ECO:0007669"/>
    <property type="project" value="TreeGrafter"/>
</dbReference>
<feature type="domain" description="HTH lysR-type" evidence="5">
    <location>
        <begin position="167"/>
        <end position="224"/>
    </location>
</feature>
<dbReference type="Pfam" id="PF00126">
    <property type="entry name" value="HTH_1"/>
    <property type="match status" value="1"/>
</dbReference>
<dbReference type="PANTHER" id="PTHR30126">
    <property type="entry name" value="HTH-TYPE TRANSCRIPTIONAL REGULATOR"/>
    <property type="match status" value="1"/>
</dbReference>
<keyword evidence="2" id="KW-0805">Transcription regulation</keyword>
<dbReference type="EMBL" id="AP023287">
    <property type="protein sequence ID" value="BCI53707.1"/>
    <property type="molecule type" value="Genomic_DNA"/>
</dbReference>
<dbReference type="Proteomes" id="UP000515734">
    <property type="component" value="Chromosome"/>
</dbReference>
<dbReference type="PANTHER" id="PTHR30126:SF39">
    <property type="entry name" value="HTH-TYPE TRANSCRIPTIONAL REGULATOR CYSL"/>
    <property type="match status" value="1"/>
</dbReference>
<dbReference type="AlphaFoldDB" id="A0A6S6P8A2"/>
<dbReference type="Gene3D" id="3.40.190.10">
    <property type="entry name" value="Periplasmic binding protein-like II"/>
    <property type="match status" value="2"/>
</dbReference>
<evidence type="ECO:0000256" key="1">
    <source>
        <dbReference type="ARBA" id="ARBA00009437"/>
    </source>
</evidence>
<dbReference type="InterPro" id="IPR036390">
    <property type="entry name" value="WH_DNA-bd_sf"/>
</dbReference>
<organism evidence="6 7">
    <name type="scientific">Mycolicibacterium litorale</name>
    <dbReference type="NCBI Taxonomy" id="758802"/>
    <lineage>
        <taxon>Bacteria</taxon>
        <taxon>Bacillati</taxon>
        <taxon>Actinomycetota</taxon>
        <taxon>Actinomycetes</taxon>
        <taxon>Mycobacteriales</taxon>
        <taxon>Mycobacteriaceae</taxon>
        <taxon>Mycolicibacterium</taxon>
    </lineage>
</organism>
<dbReference type="SUPFAM" id="SSF46785">
    <property type="entry name" value="Winged helix' DNA-binding domain"/>
    <property type="match status" value="1"/>
</dbReference>
<comment type="similarity">
    <text evidence="1">Belongs to the LysR transcriptional regulatory family.</text>
</comment>